<dbReference type="AlphaFoldDB" id="A0A212J8D0"/>
<proteinExistence type="predicted"/>
<gene>
    <name evidence="1" type="ORF">KL86DYS2_10960</name>
</gene>
<organism evidence="1">
    <name type="scientific">uncultured Dysgonomonas sp</name>
    <dbReference type="NCBI Taxonomy" id="206096"/>
    <lineage>
        <taxon>Bacteria</taxon>
        <taxon>Pseudomonadati</taxon>
        <taxon>Bacteroidota</taxon>
        <taxon>Bacteroidia</taxon>
        <taxon>Bacteroidales</taxon>
        <taxon>Dysgonomonadaceae</taxon>
        <taxon>Dysgonomonas</taxon>
        <taxon>environmental samples</taxon>
    </lineage>
</organism>
<sequence length="38" mass="4381">MLPILKFLVEISLEYSFENTMGNTIKRKGSLIPSFFSE</sequence>
<reference evidence="1" key="1">
    <citation type="submission" date="2016-04" db="EMBL/GenBank/DDBJ databases">
        <authorList>
            <person name="Evans L.H."/>
            <person name="Alamgir A."/>
            <person name="Owens N."/>
            <person name="Weber N.D."/>
            <person name="Virtaneva K."/>
            <person name="Barbian K."/>
            <person name="Babar A."/>
            <person name="Rosenke K."/>
        </authorList>
    </citation>
    <scope>NUCLEOTIDE SEQUENCE</scope>
    <source>
        <strain evidence="1">86-2</strain>
    </source>
</reference>
<name>A0A212J8D0_9BACT</name>
<dbReference type="EMBL" id="FLUL01000001">
    <property type="protein sequence ID" value="SBV95714.1"/>
    <property type="molecule type" value="Genomic_DNA"/>
</dbReference>
<accession>A0A212J8D0</accession>
<evidence type="ECO:0000313" key="1">
    <source>
        <dbReference type="EMBL" id="SBV95714.1"/>
    </source>
</evidence>
<protein>
    <submittedName>
        <fullName evidence="1">Uncharacterized protein</fullName>
    </submittedName>
</protein>